<keyword evidence="4" id="KW-0406">Ion transport</keyword>
<dbReference type="Proteomes" id="UP000004310">
    <property type="component" value="Unassembled WGS sequence"/>
</dbReference>
<evidence type="ECO:0000256" key="6">
    <source>
        <dbReference type="SAM" id="SignalP"/>
    </source>
</evidence>
<dbReference type="PANTHER" id="PTHR30532">
    <property type="entry name" value="IRON III DICITRATE-BINDING PERIPLASMIC PROTEIN"/>
    <property type="match status" value="1"/>
</dbReference>
<keyword evidence="3" id="KW-0813">Transport</keyword>
<proteinExistence type="inferred from homology"/>
<evidence type="ECO:0000256" key="1">
    <source>
        <dbReference type="ARBA" id="ARBA00004196"/>
    </source>
</evidence>
<dbReference type="GO" id="GO:0030288">
    <property type="term" value="C:outer membrane-bounded periplasmic space"/>
    <property type="evidence" value="ECO:0007669"/>
    <property type="project" value="TreeGrafter"/>
</dbReference>
<dbReference type="SUPFAM" id="SSF53807">
    <property type="entry name" value="Helical backbone' metal receptor"/>
    <property type="match status" value="1"/>
</dbReference>
<dbReference type="CDD" id="cd01140">
    <property type="entry name" value="FatB"/>
    <property type="match status" value="1"/>
</dbReference>
<evidence type="ECO:0000313" key="9">
    <source>
        <dbReference type="Proteomes" id="UP000004310"/>
    </source>
</evidence>
<keyword evidence="9" id="KW-1185">Reference proteome</keyword>
<evidence type="ECO:0000313" key="8">
    <source>
        <dbReference type="EMBL" id="EAU41980.1"/>
    </source>
</evidence>
<dbReference type="GO" id="GO:1901678">
    <property type="term" value="P:iron coordination entity transport"/>
    <property type="evidence" value="ECO:0007669"/>
    <property type="project" value="UniProtKB-ARBA"/>
</dbReference>
<feature type="domain" description="Fe/B12 periplasmic-binding" evidence="7">
    <location>
        <begin position="59"/>
        <end position="318"/>
    </location>
</feature>
<dbReference type="Gene3D" id="3.40.50.1980">
    <property type="entry name" value="Nitrogenase molybdenum iron protein domain"/>
    <property type="match status" value="2"/>
</dbReference>
<comment type="similarity">
    <text evidence="2">Belongs to the bacterial solute-binding protein 8 family.</text>
</comment>
<keyword evidence="4" id="KW-0408">Iron</keyword>
<dbReference type="PANTHER" id="PTHR30532:SF28">
    <property type="entry name" value="PETROBACTIN-BINDING PROTEIN YCLQ"/>
    <property type="match status" value="1"/>
</dbReference>
<gene>
    <name evidence="8" type="ORF">FP2506_16144</name>
</gene>
<evidence type="ECO:0000256" key="3">
    <source>
        <dbReference type="ARBA" id="ARBA00022448"/>
    </source>
</evidence>
<protein>
    <submittedName>
        <fullName evidence="8">Periplasmic binding protein</fullName>
    </submittedName>
</protein>
<dbReference type="AlphaFoldDB" id="Q0G351"/>
<reference evidence="8 9" key="1">
    <citation type="journal article" date="2010" name="J. Bacteriol.">
        <title>Genome sequence of Fulvimarina pelagi HTCC2506T, a Mn(II)-oxidizing alphaproteobacterium possessing an aerobic anoxygenic photosynthetic gene cluster and Xanthorhodopsin.</title>
        <authorList>
            <person name="Kang I."/>
            <person name="Oh H.M."/>
            <person name="Lim S.I."/>
            <person name="Ferriera S."/>
            <person name="Giovannoni S.J."/>
            <person name="Cho J.C."/>
        </authorList>
    </citation>
    <scope>NUCLEOTIDE SEQUENCE [LARGE SCALE GENOMIC DNA]</scope>
    <source>
        <strain evidence="8 9">HTCC2506</strain>
    </source>
</reference>
<dbReference type="EMBL" id="AATP01000002">
    <property type="protein sequence ID" value="EAU41980.1"/>
    <property type="molecule type" value="Genomic_DNA"/>
</dbReference>
<dbReference type="STRING" id="217511.GCA_001463845_03373"/>
<organism evidence="8 9">
    <name type="scientific">Fulvimarina pelagi HTCC2506</name>
    <dbReference type="NCBI Taxonomy" id="314231"/>
    <lineage>
        <taxon>Bacteria</taxon>
        <taxon>Pseudomonadati</taxon>
        <taxon>Pseudomonadota</taxon>
        <taxon>Alphaproteobacteria</taxon>
        <taxon>Hyphomicrobiales</taxon>
        <taxon>Aurantimonadaceae</taxon>
        <taxon>Fulvimarina</taxon>
    </lineage>
</organism>
<evidence type="ECO:0000256" key="2">
    <source>
        <dbReference type="ARBA" id="ARBA00008814"/>
    </source>
</evidence>
<dbReference type="eggNOG" id="COG4607">
    <property type="taxonomic scope" value="Bacteria"/>
</dbReference>
<accession>Q0G351</accession>
<sequence length="319" mass="33193">MTFFPSSAAALPRALMAALVFIGAFGLAAPAFAQGAEDAETLTVETYRGDVTVPRTPETVVVYDLSALDTLDALGIEIDGVPDAPYPDRLSRFGKGGPTKVGTLFEPDLEAVNALQPDLIVTGGRSSDKTDTLSGIAPTIDMTVDEGDYLESAIDRTEALAAIFGKSEEAGEAIAKLRASIEDLRSRAQDAGTGLILLTTGNKVSAFGPGSRFGILHDAYGIAPADSGFGEGNHGEAVSFEYIAETNPDWLFAIDRDAAIGQGSAAALLDNELVRGTTAWSTGQVVDLDPGDWYLAASGLRAMQSAVDQVSKALSQEGS</sequence>
<keyword evidence="4" id="KW-0410">Iron transport</keyword>
<evidence type="ECO:0000256" key="5">
    <source>
        <dbReference type="ARBA" id="ARBA00022729"/>
    </source>
</evidence>
<feature type="chain" id="PRO_5004172624" evidence="6">
    <location>
        <begin position="34"/>
        <end position="319"/>
    </location>
</feature>
<dbReference type="InterPro" id="IPR002491">
    <property type="entry name" value="ABC_transptr_periplasmic_BD"/>
</dbReference>
<feature type="signal peptide" evidence="6">
    <location>
        <begin position="1"/>
        <end position="33"/>
    </location>
</feature>
<dbReference type="InterPro" id="IPR051313">
    <property type="entry name" value="Bact_iron-sidero_bind"/>
</dbReference>
<comment type="caution">
    <text evidence="8">The sequence shown here is derived from an EMBL/GenBank/DDBJ whole genome shotgun (WGS) entry which is preliminary data.</text>
</comment>
<comment type="subcellular location">
    <subcellularLocation>
        <location evidence="1">Cell envelope</location>
    </subcellularLocation>
</comment>
<dbReference type="HOGENOM" id="CLU_038034_3_0_5"/>
<evidence type="ECO:0000256" key="4">
    <source>
        <dbReference type="ARBA" id="ARBA00022496"/>
    </source>
</evidence>
<evidence type="ECO:0000259" key="7">
    <source>
        <dbReference type="PROSITE" id="PS50983"/>
    </source>
</evidence>
<dbReference type="Pfam" id="PF01497">
    <property type="entry name" value="Peripla_BP_2"/>
    <property type="match status" value="1"/>
</dbReference>
<dbReference type="InterPro" id="IPR033870">
    <property type="entry name" value="FatB"/>
</dbReference>
<dbReference type="PROSITE" id="PS50983">
    <property type="entry name" value="FE_B12_PBP"/>
    <property type="match status" value="1"/>
</dbReference>
<name>Q0G351_9HYPH</name>
<keyword evidence="5 6" id="KW-0732">Signal</keyword>